<feature type="transmembrane region" description="Helical" evidence="1">
    <location>
        <begin position="157"/>
        <end position="182"/>
    </location>
</feature>
<name>A0A146LG40_LYGHE</name>
<feature type="transmembrane region" description="Helical" evidence="1">
    <location>
        <begin position="91"/>
        <end position="112"/>
    </location>
</feature>
<dbReference type="AlphaFoldDB" id="A0A146LG40"/>
<reference evidence="2" key="1">
    <citation type="journal article" date="2016" name="Gigascience">
        <title>De novo construction of an expanded transcriptome assembly for the western tarnished plant bug, Lygus hesperus.</title>
        <authorList>
            <person name="Tassone E.E."/>
            <person name="Geib S.M."/>
            <person name="Hall B."/>
            <person name="Fabrick J.A."/>
            <person name="Brent C.S."/>
            <person name="Hull J.J."/>
        </authorList>
    </citation>
    <scope>NUCLEOTIDE SEQUENCE</scope>
</reference>
<accession>A0A146LG40</accession>
<evidence type="ECO:0000313" key="2">
    <source>
        <dbReference type="EMBL" id="JAQ07154.1"/>
    </source>
</evidence>
<organism evidence="2">
    <name type="scientific">Lygus hesperus</name>
    <name type="common">Western plant bug</name>
    <dbReference type="NCBI Taxonomy" id="30085"/>
    <lineage>
        <taxon>Eukaryota</taxon>
        <taxon>Metazoa</taxon>
        <taxon>Ecdysozoa</taxon>
        <taxon>Arthropoda</taxon>
        <taxon>Hexapoda</taxon>
        <taxon>Insecta</taxon>
        <taxon>Pterygota</taxon>
        <taxon>Neoptera</taxon>
        <taxon>Paraneoptera</taxon>
        <taxon>Hemiptera</taxon>
        <taxon>Heteroptera</taxon>
        <taxon>Panheteroptera</taxon>
        <taxon>Cimicomorpha</taxon>
        <taxon>Miridae</taxon>
        <taxon>Mirini</taxon>
        <taxon>Lygus</taxon>
    </lineage>
</organism>
<keyword evidence="1" id="KW-0812">Transmembrane</keyword>
<sequence>HLHLHLLSSLHPHLPPPSAATYSAAGCSTPSPVAVWLPCLRTGEIAPDSDSTDCTGRTTTTGCMGPTTLPVYLLPMFGSRSSLAPTCPTRCTFATIGTMFVVLLYLCTLLLLPCGFRSPTHTPYSNVPSTGAVLVSTRTGCTTSGCFPPVFVVYPGLFVFVSAVVPAVSAAVAPAVAAAAIVEMDALPPPPHPI</sequence>
<evidence type="ECO:0000256" key="1">
    <source>
        <dbReference type="SAM" id="Phobius"/>
    </source>
</evidence>
<keyword evidence="1" id="KW-1133">Transmembrane helix</keyword>
<keyword evidence="1" id="KW-0472">Membrane</keyword>
<dbReference type="EMBL" id="GDHC01011475">
    <property type="protein sequence ID" value="JAQ07154.1"/>
    <property type="molecule type" value="Transcribed_RNA"/>
</dbReference>
<feature type="non-terminal residue" evidence="2">
    <location>
        <position position="1"/>
    </location>
</feature>
<gene>
    <name evidence="2" type="ORF">g.20256</name>
</gene>
<protein>
    <submittedName>
        <fullName evidence="2">Uncharacterized protein</fullName>
    </submittedName>
</protein>
<proteinExistence type="predicted"/>